<dbReference type="SMART" id="SM00082">
    <property type="entry name" value="LRRCT"/>
    <property type="match status" value="1"/>
</dbReference>
<dbReference type="OrthoDB" id="823504at2759"/>
<name>A0A0B1SJJ2_OESDE</name>
<evidence type="ECO:0000256" key="4">
    <source>
        <dbReference type="ARBA" id="ARBA00023180"/>
    </source>
</evidence>
<dbReference type="Proteomes" id="UP000053660">
    <property type="component" value="Unassembled WGS sequence"/>
</dbReference>
<feature type="non-terminal residue" evidence="8">
    <location>
        <position position="291"/>
    </location>
</feature>
<gene>
    <name evidence="8" type="ORF">OESDEN_14764</name>
</gene>
<keyword evidence="1" id="KW-0433">Leucine-rich repeat</keyword>
<evidence type="ECO:0000256" key="1">
    <source>
        <dbReference type="ARBA" id="ARBA00022614"/>
    </source>
</evidence>
<dbReference type="SMART" id="SM00013">
    <property type="entry name" value="LRRNT"/>
    <property type="match status" value="1"/>
</dbReference>
<dbReference type="Pfam" id="PF13855">
    <property type="entry name" value="LRR_8"/>
    <property type="match status" value="2"/>
</dbReference>
<keyword evidence="3" id="KW-0677">Repeat</keyword>
<dbReference type="InterPro" id="IPR003591">
    <property type="entry name" value="Leu-rich_rpt_typical-subtyp"/>
</dbReference>
<dbReference type="PANTHER" id="PTHR45842:SF12">
    <property type="entry name" value="KEKKON 5, ISOFORM A"/>
    <property type="match status" value="1"/>
</dbReference>
<dbReference type="Pfam" id="PF01462">
    <property type="entry name" value="LRRNT"/>
    <property type="match status" value="1"/>
</dbReference>
<dbReference type="InterPro" id="IPR050467">
    <property type="entry name" value="LRFN"/>
</dbReference>
<proteinExistence type="predicted"/>
<dbReference type="SMART" id="SM00369">
    <property type="entry name" value="LRR_TYP"/>
    <property type="match status" value="4"/>
</dbReference>
<feature type="chain" id="PRO_5012542697" evidence="5">
    <location>
        <begin position="16"/>
        <end position="291"/>
    </location>
</feature>
<dbReference type="PROSITE" id="PS51450">
    <property type="entry name" value="LRR"/>
    <property type="match status" value="2"/>
</dbReference>
<reference evidence="8 9" key="1">
    <citation type="submission" date="2014-03" db="EMBL/GenBank/DDBJ databases">
        <title>Draft genome of the hookworm Oesophagostomum dentatum.</title>
        <authorList>
            <person name="Mitreva M."/>
        </authorList>
    </citation>
    <scope>NUCLEOTIDE SEQUENCE [LARGE SCALE GENOMIC DNA]</scope>
    <source>
        <strain evidence="8 9">OD-Hann</strain>
    </source>
</reference>
<dbReference type="InterPro" id="IPR032675">
    <property type="entry name" value="LRR_dom_sf"/>
</dbReference>
<dbReference type="PANTHER" id="PTHR45842">
    <property type="entry name" value="SYNAPTIC ADHESION-LIKE MOLECULE SALM"/>
    <property type="match status" value="1"/>
</dbReference>
<evidence type="ECO:0000256" key="3">
    <source>
        <dbReference type="ARBA" id="ARBA00022737"/>
    </source>
</evidence>
<feature type="signal peptide" evidence="5">
    <location>
        <begin position="1"/>
        <end position="15"/>
    </location>
</feature>
<evidence type="ECO:0000259" key="6">
    <source>
        <dbReference type="SMART" id="SM00013"/>
    </source>
</evidence>
<feature type="domain" description="LRRCT" evidence="7">
    <location>
        <begin position="172"/>
        <end position="221"/>
    </location>
</feature>
<dbReference type="SUPFAM" id="SSF52058">
    <property type="entry name" value="L domain-like"/>
    <property type="match status" value="1"/>
</dbReference>
<keyword evidence="2 5" id="KW-0732">Signal</keyword>
<dbReference type="InterPro" id="IPR001611">
    <property type="entry name" value="Leu-rich_rpt"/>
</dbReference>
<dbReference type="AlphaFoldDB" id="A0A0B1SJJ2"/>
<evidence type="ECO:0000313" key="8">
    <source>
        <dbReference type="EMBL" id="KHJ85508.1"/>
    </source>
</evidence>
<keyword evidence="4" id="KW-0325">Glycoprotein</keyword>
<evidence type="ECO:0000313" key="9">
    <source>
        <dbReference type="Proteomes" id="UP000053660"/>
    </source>
</evidence>
<sequence length="291" mass="32153">MLFLLLGLLPSEVIACPSRCNCTEVTVDCSSRGLVAFPSELPSSTITLNLRGNRIGRLSIDDVKGLPHLETLIISENIIRTIDENILDFLPLLRRVSFARNNLRVIPSLAAQPSRLVSLDLRHNEISTIDVQAFSYLPQLIQLDLAHNKLQSLPQMVFTKNTRIATLKLHRNPWHCDCRIVGLSKLAVGKSKPNEDAKCFNPPKLREVSLQKVAGKDVSCSKPSVSVDEFQKVLNCPALGGGEVHWLYNNVDLDFSSADSYQLKDNGSLVIPKEASAHGYQCTADYGVIPQ</sequence>
<evidence type="ECO:0000256" key="2">
    <source>
        <dbReference type="ARBA" id="ARBA00022729"/>
    </source>
</evidence>
<organism evidence="8 9">
    <name type="scientific">Oesophagostomum dentatum</name>
    <name type="common">Nodular worm</name>
    <dbReference type="NCBI Taxonomy" id="61180"/>
    <lineage>
        <taxon>Eukaryota</taxon>
        <taxon>Metazoa</taxon>
        <taxon>Ecdysozoa</taxon>
        <taxon>Nematoda</taxon>
        <taxon>Chromadorea</taxon>
        <taxon>Rhabditida</taxon>
        <taxon>Rhabditina</taxon>
        <taxon>Rhabditomorpha</taxon>
        <taxon>Strongyloidea</taxon>
        <taxon>Strongylidae</taxon>
        <taxon>Oesophagostomum</taxon>
    </lineage>
</organism>
<dbReference type="EMBL" id="KN563619">
    <property type="protein sequence ID" value="KHJ85508.1"/>
    <property type="molecule type" value="Genomic_DNA"/>
</dbReference>
<dbReference type="InterPro" id="IPR000372">
    <property type="entry name" value="LRRNT"/>
</dbReference>
<keyword evidence="9" id="KW-1185">Reference proteome</keyword>
<protein>
    <submittedName>
        <fullName evidence="8">Leucine Rich repeat-containing domain protein</fullName>
    </submittedName>
</protein>
<feature type="domain" description="LRRNT" evidence="6">
    <location>
        <begin position="15"/>
        <end position="47"/>
    </location>
</feature>
<dbReference type="Gene3D" id="3.80.10.10">
    <property type="entry name" value="Ribonuclease Inhibitor"/>
    <property type="match status" value="2"/>
</dbReference>
<evidence type="ECO:0000256" key="5">
    <source>
        <dbReference type="SAM" id="SignalP"/>
    </source>
</evidence>
<evidence type="ECO:0000259" key="7">
    <source>
        <dbReference type="SMART" id="SM00082"/>
    </source>
</evidence>
<accession>A0A0B1SJJ2</accession>
<dbReference type="InterPro" id="IPR000483">
    <property type="entry name" value="Cys-rich_flank_reg_C"/>
</dbReference>